<evidence type="ECO:0000259" key="6">
    <source>
        <dbReference type="Pfam" id="PF04932"/>
    </source>
</evidence>
<dbReference type="Pfam" id="PF04932">
    <property type="entry name" value="Wzy_C"/>
    <property type="match status" value="1"/>
</dbReference>
<feature type="transmembrane region" description="Helical" evidence="5">
    <location>
        <begin position="153"/>
        <end position="173"/>
    </location>
</feature>
<feature type="transmembrane region" description="Helical" evidence="5">
    <location>
        <begin position="56"/>
        <end position="77"/>
    </location>
</feature>
<feature type="transmembrane region" description="Helical" evidence="5">
    <location>
        <begin position="12"/>
        <end position="44"/>
    </location>
</feature>
<dbReference type="Proteomes" id="UP000774130">
    <property type="component" value="Unassembled WGS sequence"/>
</dbReference>
<keyword evidence="7" id="KW-0436">Ligase</keyword>
<feature type="transmembrane region" description="Helical" evidence="5">
    <location>
        <begin position="89"/>
        <end position="109"/>
    </location>
</feature>
<dbReference type="InterPro" id="IPR051533">
    <property type="entry name" value="WaaL-like"/>
</dbReference>
<dbReference type="EMBL" id="JAHUZB010000003">
    <property type="protein sequence ID" value="MBV7390640.1"/>
    <property type="molecule type" value="Genomic_DNA"/>
</dbReference>
<dbReference type="GO" id="GO:0016874">
    <property type="term" value="F:ligase activity"/>
    <property type="evidence" value="ECO:0007669"/>
    <property type="project" value="UniProtKB-KW"/>
</dbReference>
<keyword evidence="3 5" id="KW-1133">Transmembrane helix</keyword>
<dbReference type="PANTHER" id="PTHR37422:SF13">
    <property type="entry name" value="LIPOPOLYSACCHARIDE BIOSYNTHESIS PROTEIN PA4999-RELATED"/>
    <property type="match status" value="1"/>
</dbReference>
<feature type="transmembrane region" description="Helical" evidence="5">
    <location>
        <begin position="115"/>
        <end position="141"/>
    </location>
</feature>
<dbReference type="PANTHER" id="PTHR37422">
    <property type="entry name" value="TEICHURONIC ACID BIOSYNTHESIS PROTEIN TUAE"/>
    <property type="match status" value="1"/>
</dbReference>
<gene>
    <name evidence="7" type="ORF">KUA55_08110</name>
</gene>
<organism evidence="7 8">
    <name type="scientific">Enterococcus alishanensis</name>
    <dbReference type="NCBI Taxonomy" id="1303817"/>
    <lineage>
        <taxon>Bacteria</taxon>
        <taxon>Bacillati</taxon>
        <taxon>Bacillota</taxon>
        <taxon>Bacilli</taxon>
        <taxon>Lactobacillales</taxon>
        <taxon>Enterococcaceae</taxon>
        <taxon>Enterococcus</taxon>
    </lineage>
</organism>
<protein>
    <submittedName>
        <fullName evidence="7">O-antigen ligase family protein</fullName>
    </submittedName>
</protein>
<evidence type="ECO:0000256" key="3">
    <source>
        <dbReference type="ARBA" id="ARBA00022989"/>
    </source>
</evidence>
<keyword evidence="4 5" id="KW-0472">Membrane</keyword>
<name>A0ABS6TCL2_9ENTE</name>
<sequence>MELALTFKKSTIGLLLFGFLVAAQSLFPRTIFFISAIVVLGILFGLADYHFPLKIVSYQTLLIGLFFLGLFGTLFPLGNYQTTDLIRDMVYFLSPVLFILIGRYLSILQVSFEKIIQWVIILSAILSLYFIGHLIWVLLQLNVTNIYNLRNQIGHGYTIVPFGLTLLIFTSVIKNKFWRVVLSLLMLSHLILSFSRSLMIITMILVLVLAMEKKASRKLISVSLIILLAAVIFKIFEEQTFIANFLTKIMRTITELSGSQDWSSSQMITSNWRGYETHQAMTEFNSWNIFHQLFGGGFGNNIYVGDYAYLVGVKGNSIPFLHNGYFTILIKQGVLGVIIYLAFLGLNSLTAFGAILRKNSFENRLLLAVFLIILVTTYTTTGIFTLENGGFLCVFIGYLAKKEQVSIWKTSLT</sequence>
<evidence type="ECO:0000313" key="7">
    <source>
        <dbReference type="EMBL" id="MBV7390640.1"/>
    </source>
</evidence>
<feature type="transmembrane region" description="Helical" evidence="5">
    <location>
        <begin position="334"/>
        <end position="356"/>
    </location>
</feature>
<evidence type="ECO:0000313" key="8">
    <source>
        <dbReference type="Proteomes" id="UP000774130"/>
    </source>
</evidence>
<keyword evidence="8" id="KW-1185">Reference proteome</keyword>
<evidence type="ECO:0000256" key="4">
    <source>
        <dbReference type="ARBA" id="ARBA00023136"/>
    </source>
</evidence>
<keyword evidence="2 5" id="KW-0812">Transmembrane</keyword>
<feature type="domain" description="O-antigen ligase-related" evidence="6">
    <location>
        <begin position="182"/>
        <end position="341"/>
    </location>
</feature>
<accession>A0ABS6TCL2</accession>
<feature type="transmembrane region" description="Helical" evidence="5">
    <location>
        <begin position="365"/>
        <end position="386"/>
    </location>
</feature>
<dbReference type="InterPro" id="IPR007016">
    <property type="entry name" value="O-antigen_ligase-rel_domated"/>
</dbReference>
<feature type="transmembrane region" description="Helical" evidence="5">
    <location>
        <begin position="219"/>
        <end position="236"/>
    </location>
</feature>
<evidence type="ECO:0000256" key="5">
    <source>
        <dbReference type="SAM" id="Phobius"/>
    </source>
</evidence>
<proteinExistence type="predicted"/>
<feature type="transmembrane region" description="Helical" evidence="5">
    <location>
        <begin position="185"/>
        <end position="210"/>
    </location>
</feature>
<dbReference type="RefSeq" id="WP_218325698.1">
    <property type="nucleotide sequence ID" value="NZ_JAHUZB010000003.1"/>
</dbReference>
<reference evidence="7 8" key="1">
    <citation type="submission" date="2021-06" db="EMBL/GenBank/DDBJ databases">
        <title>Enterococcus alishanensis sp. nov., a novel lactic acid bacterium isolated from fresh coffee beans.</title>
        <authorList>
            <person name="Chen Y.-S."/>
        </authorList>
    </citation>
    <scope>NUCLEOTIDE SEQUENCE [LARGE SCALE GENOMIC DNA]</scope>
    <source>
        <strain evidence="7 8">ALS3</strain>
    </source>
</reference>
<comment type="subcellular location">
    <subcellularLocation>
        <location evidence="1">Membrane</location>
        <topology evidence="1">Multi-pass membrane protein</topology>
    </subcellularLocation>
</comment>
<evidence type="ECO:0000256" key="1">
    <source>
        <dbReference type="ARBA" id="ARBA00004141"/>
    </source>
</evidence>
<comment type="caution">
    <text evidence="7">The sequence shown here is derived from an EMBL/GenBank/DDBJ whole genome shotgun (WGS) entry which is preliminary data.</text>
</comment>
<evidence type="ECO:0000256" key="2">
    <source>
        <dbReference type="ARBA" id="ARBA00022692"/>
    </source>
</evidence>